<evidence type="ECO:0000313" key="3">
    <source>
        <dbReference type="EMBL" id="MCT7397516.1"/>
    </source>
</evidence>
<feature type="domain" description="VanZ-like" evidence="2">
    <location>
        <begin position="57"/>
        <end position="176"/>
    </location>
</feature>
<dbReference type="RefSeq" id="WP_022088147.1">
    <property type="nucleotide sequence ID" value="NZ_JAODBU010000002.1"/>
</dbReference>
<feature type="transmembrane region" description="Helical" evidence="1">
    <location>
        <begin position="13"/>
        <end position="35"/>
    </location>
</feature>
<reference evidence="3" key="1">
    <citation type="submission" date="2022-09" db="EMBL/GenBank/DDBJ databases">
        <title>Eubacterium sp. LFL-14 isolated from human feces.</title>
        <authorList>
            <person name="Liu F."/>
        </authorList>
    </citation>
    <scope>NUCLEOTIDE SEQUENCE</scope>
    <source>
        <strain evidence="3">LFL-14</strain>
    </source>
</reference>
<feature type="transmembrane region" description="Helical" evidence="1">
    <location>
        <begin position="129"/>
        <end position="148"/>
    </location>
</feature>
<evidence type="ECO:0000313" key="4">
    <source>
        <dbReference type="Proteomes" id="UP001431199"/>
    </source>
</evidence>
<dbReference type="InterPro" id="IPR053150">
    <property type="entry name" value="Teicoplanin_resist-assoc"/>
</dbReference>
<feature type="transmembrane region" description="Helical" evidence="1">
    <location>
        <begin position="51"/>
        <end position="70"/>
    </location>
</feature>
<dbReference type="InterPro" id="IPR006976">
    <property type="entry name" value="VanZ-like"/>
</dbReference>
<name>A0ABT2LY07_9FIRM</name>
<feature type="transmembrane region" description="Helical" evidence="1">
    <location>
        <begin position="160"/>
        <end position="181"/>
    </location>
</feature>
<dbReference type="PANTHER" id="PTHR36834">
    <property type="entry name" value="MEMBRANE PROTEIN-RELATED"/>
    <property type="match status" value="1"/>
</dbReference>
<keyword evidence="1" id="KW-0472">Membrane</keyword>
<accession>A0ABT2LY07</accession>
<keyword evidence="4" id="KW-1185">Reference proteome</keyword>
<organism evidence="3 4">
    <name type="scientific">Eubacterium album</name>
    <dbReference type="NCBI Taxonomy" id="2978477"/>
    <lineage>
        <taxon>Bacteria</taxon>
        <taxon>Bacillati</taxon>
        <taxon>Bacillota</taxon>
        <taxon>Clostridia</taxon>
        <taxon>Eubacteriales</taxon>
        <taxon>Eubacteriaceae</taxon>
        <taxon>Eubacterium</taxon>
    </lineage>
</organism>
<keyword evidence="1" id="KW-0812">Transmembrane</keyword>
<dbReference type="Proteomes" id="UP001431199">
    <property type="component" value="Unassembled WGS sequence"/>
</dbReference>
<feature type="transmembrane region" description="Helical" evidence="1">
    <location>
        <begin position="193"/>
        <end position="214"/>
    </location>
</feature>
<feature type="transmembrane region" description="Helical" evidence="1">
    <location>
        <begin position="104"/>
        <end position="122"/>
    </location>
</feature>
<gene>
    <name evidence="3" type="ORF">N5B56_00255</name>
</gene>
<sequence length="472" mass="53737">MRVIDLISKAKEYLVAGIVIVAILAIIIAVGYFIVYKKILNGKKQINKNSVIWLIIFGVYLAVVLMATMLDRISTMGFRKNIIPLFYSYKSAWNNFSAIEWRNIILNICMFIPFGLLLPFGIKKAKYWWVTYVCGLIFTVLIESVQLITGRGVFECDDVFNNLLGAMIGYGFYVLIAYIYACNKGNKSGIKKVIFSFVPLFGTIIMFGTIFGIYNSQEFGNLNLNYITKANVKNVSTNEKLSNEKATYPVYMVEGTNKEKSKQFAKEFLENVGDKLDDSLTDLYDETAIYHGEIGNVSVEYIDGTYTYTDFSIYFDDEEEDGTTKTDSQVTEDKLREMLKDYGVYIPAGCTFENKGDGIYSLSADKIIEDEIMYNGTIEATCYQGDKIGDINYNIVKCKKLKDVKCISLRDAYDMIKEGKFNYYSNEELDVKVKNVGVDYFTDTKGYYQPVYVFNVDMNGEETQIDIPALKK</sequence>
<comment type="caution">
    <text evidence="3">The sequence shown here is derived from an EMBL/GenBank/DDBJ whole genome shotgun (WGS) entry which is preliminary data.</text>
</comment>
<evidence type="ECO:0000259" key="2">
    <source>
        <dbReference type="Pfam" id="PF04892"/>
    </source>
</evidence>
<keyword evidence="1" id="KW-1133">Transmembrane helix</keyword>
<dbReference type="Pfam" id="PF04892">
    <property type="entry name" value="VanZ"/>
    <property type="match status" value="1"/>
</dbReference>
<dbReference type="EMBL" id="JAODBU010000002">
    <property type="protein sequence ID" value="MCT7397516.1"/>
    <property type="molecule type" value="Genomic_DNA"/>
</dbReference>
<protein>
    <submittedName>
        <fullName evidence="3">VanZ family protein</fullName>
    </submittedName>
</protein>
<dbReference type="PANTHER" id="PTHR36834:SF1">
    <property type="entry name" value="INTEGRAL MEMBRANE PROTEIN"/>
    <property type="match status" value="1"/>
</dbReference>
<proteinExistence type="predicted"/>
<evidence type="ECO:0000256" key="1">
    <source>
        <dbReference type="SAM" id="Phobius"/>
    </source>
</evidence>